<reference evidence="8" key="1">
    <citation type="submission" date="2015-01" db="EMBL/GenBank/DDBJ databases">
        <title>Draft genome sequence of Rhodococcus pyridinivorans strain KG-16, a hydrocarbon-degrading bacterium.</title>
        <authorList>
            <person name="Aggarwal R.K."/>
            <person name="Dawar C."/>
        </authorList>
    </citation>
    <scope>NUCLEOTIDE SEQUENCE [LARGE SCALE GENOMIC DNA]</scope>
    <source>
        <strain evidence="8">KG-16</strain>
    </source>
</reference>
<evidence type="ECO:0000256" key="5">
    <source>
        <dbReference type="ARBA" id="ARBA00023002"/>
    </source>
</evidence>
<name>A0A0V9UDR4_9NOCA</name>
<keyword evidence="5" id="KW-0560">Oxidoreductase</keyword>
<keyword evidence="3" id="KW-0285">Flavoprotein</keyword>
<dbReference type="InterPro" id="IPR036250">
    <property type="entry name" value="AcylCo_DH-like_C"/>
</dbReference>
<proteinExistence type="inferred from homology"/>
<accession>A0A0V9UDR4</accession>
<evidence type="ECO:0000313" key="7">
    <source>
        <dbReference type="EMBL" id="KSZ56067.1"/>
    </source>
</evidence>
<dbReference type="SUPFAM" id="SSF47203">
    <property type="entry name" value="Acyl-CoA dehydrogenase C-terminal domain-like"/>
    <property type="match status" value="1"/>
</dbReference>
<keyword evidence="4" id="KW-0274">FAD</keyword>
<sequence>MADDTTTAELANSLEDFLARSYDSATRRAVLSERRVTELGGVLGEMGVFATSVPEVFGGLGLPMASLGPLFTLYGRYLVPGPLLENSLLPAVLAADAPETARAAFKAAMSGDGQLALVDPHATGDWDGGSITVRNGRLFGRCHLVRFGGDATQLVVVSDDQQLWLVDPHAGGLEMIQADANADPLSSFASVGLDDVAGTPLADPSAAPRLIEEIRSWVRTLVACELSGIAAHCLRTTIDYAKEREQFGRPIGSYQAIKHIIADMHVHAASVRNLCDSVLADLVNSEAPTAVDAAVLKAHASKVAVEVCQDAIQVHGGIGFTAEVDLHWFYKRALALRPWYGDTRALEEMVGAAALAQTTEHASTAKAV</sequence>
<dbReference type="GO" id="GO:0050660">
    <property type="term" value="F:flavin adenine dinucleotide binding"/>
    <property type="evidence" value="ECO:0007669"/>
    <property type="project" value="InterPro"/>
</dbReference>
<evidence type="ECO:0000313" key="8">
    <source>
        <dbReference type="Proteomes" id="UP000053060"/>
    </source>
</evidence>
<gene>
    <name evidence="7" type="ORF">Z045_25350</name>
</gene>
<protein>
    <recommendedName>
        <fullName evidence="6">Acyl-CoA dehydrogenase/oxidase C-terminal domain-containing protein</fullName>
    </recommendedName>
</protein>
<dbReference type="InterPro" id="IPR009100">
    <property type="entry name" value="AcylCoA_DH/oxidase_NM_dom_sf"/>
</dbReference>
<dbReference type="RefSeq" id="WP_039585265.1">
    <property type="nucleotide sequence ID" value="NZ_AZXY01000024.1"/>
</dbReference>
<dbReference type="PANTHER" id="PTHR43884">
    <property type="entry name" value="ACYL-COA DEHYDROGENASE"/>
    <property type="match status" value="1"/>
</dbReference>
<dbReference type="Proteomes" id="UP000053060">
    <property type="component" value="Unassembled WGS sequence"/>
</dbReference>
<evidence type="ECO:0000256" key="3">
    <source>
        <dbReference type="ARBA" id="ARBA00022630"/>
    </source>
</evidence>
<comment type="cofactor">
    <cofactor evidence="1">
        <name>FAD</name>
        <dbReference type="ChEBI" id="CHEBI:57692"/>
    </cofactor>
</comment>
<comment type="similarity">
    <text evidence="2">Belongs to the acyl-CoA dehydrogenase family.</text>
</comment>
<dbReference type="InterPro" id="IPR009075">
    <property type="entry name" value="AcylCo_DH/oxidase_C"/>
</dbReference>
<dbReference type="PATRIC" id="fig|1441730.3.peg.5341"/>
<evidence type="ECO:0000256" key="2">
    <source>
        <dbReference type="ARBA" id="ARBA00009347"/>
    </source>
</evidence>
<dbReference type="InterPro" id="IPR037069">
    <property type="entry name" value="AcylCoA_DH/ox_N_sf"/>
</dbReference>
<dbReference type="Pfam" id="PF00441">
    <property type="entry name" value="Acyl-CoA_dh_1"/>
    <property type="match status" value="1"/>
</dbReference>
<dbReference type="GO" id="GO:0003995">
    <property type="term" value="F:acyl-CoA dehydrogenase activity"/>
    <property type="evidence" value="ECO:0007669"/>
    <property type="project" value="TreeGrafter"/>
</dbReference>
<dbReference type="PANTHER" id="PTHR43884:SF20">
    <property type="entry name" value="ACYL-COA DEHYDROGENASE FADE28"/>
    <property type="match status" value="1"/>
</dbReference>
<feature type="domain" description="Acyl-CoA dehydrogenase/oxidase C-terminal" evidence="6">
    <location>
        <begin position="217"/>
        <end position="353"/>
    </location>
</feature>
<dbReference type="Gene3D" id="1.10.540.10">
    <property type="entry name" value="Acyl-CoA dehydrogenase/oxidase, N-terminal domain"/>
    <property type="match status" value="1"/>
</dbReference>
<comment type="caution">
    <text evidence="7">The sequence shown here is derived from an EMBL/GenBank/DDBJ whole genome shotgun (WGS) entry which is preliminary data.</text>
</comment>
<dbReference type="SUPFAM" id="SSF56645">
    <property type="entry name" value="Acyl-CoA dehydrogenase NM domain-like"/>
    <property type="match status" value="1"/>
</dbReference>
<dbReference type="AlphaFoldDB" id="A0A0V9UDR4"/>
<evidence type="ECO:0000256" key="4">
    <source>
        <dbReference type="ARBA" id="ARBA00022827"/>
    </source>
</evidence>
<reference evidence="7 8" key="2">
    <citation type="journal article" date="2016" name="Genome Announc.">
        <title>Draft Genome Sequence of a Versatile Hydrocarbon-Degrading Bacterium, Rhodococcus pyridinivorans Strain KG-16, Collected from Oil Fields in India.</title>
        <authorList>
            <person name="Aggarwal R.K."/>
            <person name="Dawar C."/>
            <person name="Phanindranath R."/>
            <person name="Mutnuri L."/>
            <person name="Dayal A.M."/>
        </authorList>
    </citation>
    <scope>NUCLEOTIDE SEQUENCE [LARGE SCALE GENOMIC DNA]</scope>
    <source>
        <strain evidence="7 8">KG-16</strain>
    </source>
</reference>
<organism evidence="7 8">
    <name type="scientific">Rhodococcus pyridinivorans KG-16</name>
    <dbReference type="NCBI Taxonomy" id="1441730"/>
    <lineage>
        <taxon>Bacteria</taxon>
        <taxon>Bacillati</taxon>
        <taxon>Actinomycetota</taxon>
        <taxon>Actinomycetes</taxon>
        <taxon>Mycobacteriales</taxon>
        <taxon>Nocardiaceae</taxon>
        <taxon>Rhodococcus</taxon>
    </lineage>
</organism>
<dbReference type="EMBL" id="AZXY01000024">
    <property type="protein sequence ID" value="KSZ56067.1"/>
    <property type="molecule type" value="Genomic_DNA"/>
</dbReference>
<dbReference type="Gene3D" id="1.20.140.10">
    <property type="entry name" value="Butyryl-CoA Dehydrogenase, subunit A, domain 3"/>
    <property type="match status" value="1"/>
</dbReference>
<evidence type="ECO:0000256" key="1">
    <source>
        <dbReference type="ARBA" id="ARBA00001974"/>
    </source>
</evidence>
<evidence type="ECO:0000259" key="6">
    <source>
        <dbReference type="Pfam" id="PF00441"/>
    </source>
</evidence>